<dbReference type="EMBL" id="CAJNRG010010053">
    <property type="protein sequence ID" value="CAF2118326.1"/>
    <property type="molecule type" value="Genomic_DNA"/>
</dbReference>
<dbReference type="GO" id="GO:0005737">
    <property type="term" value="C:cytoplasm"/>
    <property type="evidence" value="ECO:0007669"/>
    <property type="project" value="TreeGrafter"/>
</dbReference>
<dbReference type="GO" id="GO:0016787">
    <property type="term" value="F:hydrolase activity"/>
    <property type="evidence" value="ECO:0007669"/>
    <property type="project" value="UniProtKB-KW"/>
</dbReference>
<feature type="domain" description="Nudix hydrolase" evidence="2">
    <location>
        <begin position="482"/>
        <end position="629"/>
    </location>
</feature>
<dbReference type="CDD" id="cd02883">
    <property type="entry name" value="NUDIX_Hydrolase"/>
    <property type="match status" value="1"/>
</dbReference>
<evidence type="ECO:0000259" key="2">
    <source>
        <dbReference type="PROSITE" id="PS51462"/>
    </source>
</evidence>
<comment type="caution">
    <text evidence="3">The sequence shown here is derived from an EMBL/GenBank/DDBJ whole genome shotgun (WGS) entry which is preliminary data.</text>
</comment>
<dbReference type="PROSITE" id="PS51462">
    <property type="entry name" value="NUDIX"/>
    <property type="match status" value="2"/>
</dbReference>
<evidence type="ECO:0000256" key="1">
    <source>
        <dbReference type="ARBA" id="ARBA00022801"/>
    </source>
</evidence>
<gene>
    <name evidence="3" type="ORF">XDN619_LOCUS22130</name>
</gene>
<evidence type="ECO:0000313" key="4">
    <source>
        <dbReference type="Proteomes" id="UP000663887"/>
    </source>
</evidence>
<organism evidence="3 4">
    <name type="scientific">Rotaria magnacalcarata</name>
    <dbReference type="NCBI Taxonomy" id="392030"/>
    <lineage>
        <taxon>Eukaryota</taxon>
        <taxon>Metazoa</taxon>
        <taxon>Spiralia</taxon>
        <taxon>Gnathifera</taxon>
        <taxon>Rotifera</taxon>
        <taxon>Eurotatoria</taxon>
        <taxon>Bdelloidea</taxon>
        <taxon>Philodinida</taxon>
        <taxon>Philodinidae</taxon>
        <taxon>Rotaria</taxon>
    </lineage>
</organism>
<dbReference type="InterPro" id="IPR000086">
    <property type="entry name" value="NUDIX_hydrolase_dom"/>
</dbReference>
<dbReference type="Proteomes" id="UP000663887">
    <property type="component" value="Unassembled WGS sequence"/>
</dbReference>
<dbReference type="PANTHER" id="PTHR23114">
    <property type="entry name" value="M7GPPPN-MRNA HYDROLASE"/>
    <property type="match status" value="1"/>
</dbReference>
<evidence type="ECO:0000313" key="3">
    <source>
        <dbReference type="EMBL" id="CAF2118326.1"/>
    </source>
</evidence>
<dbReference type="PANTHER" id="PTHR23114:SF17">
    <property type="entry name" value="M7GPPPN-MRNA HYDROLASE"/>
    <property type="match status" value="1"/>
</dbReference>
<keyword evidence="1" id="KW-0378">Hydrolase</keyword>
<feature type="domain" description="Nudix hydrolase" evidence="2">
    <location>
        <begin position="190"/>
        <end position="331"/>
    </location>
</feature>
<proteinExistence type="predicted"/>
<reference evidence="3" key="1">
    <citation type="submission" date="2021-02" db="EMBL/GenBank/DDBJ databases">
        <authorList>
            <person name="Nowell W R."/>
        </authorList>
    </citation>
    <scope>NUCLEOTIDE SEQUENCE</scope>
</reference>
<dbReference type="Gene3D" id="3.90.79.10">
    <property type="entry name" value="Nucleoside Triphosphate Pyrophosphohydrolase"/>
    <property type="match status" value="2"/>
</dbReference>
<dbReference type="Pfam" id="PF00293">
    <property type="entry name" value="NUDIX"/>
    <property type="match status" value="1"/>
</dbReference>
<dbReference type="InterPro" id="IPR020084">
    <property type="entry name" value="NUDIX_hydrolase_CS"/>
</dbReference>
<protein>
    <recommendedName>
        <fullName evidence="2">Nudix hydrolase domain-containing protein</fullName>
    </recommendedName>
</protein>
<sequence>MKPMYYQLGNSVVTLDLAQLYKSLVYIYIYRMAFDSRSLLQLMPFNIYHKYKPSDGFKKNIIREIQKYLGFQVQKYKKEDYDSMVQSEFEEEYNSIVILLIDIEKEGCSSQNNYSHFTFEQQRDKSAEDMKDYAIPEILKKLQTLRQQRIKNHSKVEERANINDEDWIKCKPKDDIIAKYIWKIWCKEREQRPRAGIIFFYLSKSGGIKVLLIKYNKNNCITYGFPKGKIEFGETIEECAHRETFEEIGVDVEDINNYIKNSVPIKKLVFDDITDTLKEHHYFLVQVPSTDISFTLNENEVTDVEWRSVYYLPSSLHCAVVNRIVSADLSKESNYFMVICNCKSTDNTSLVEFIIYYFDTEDQLRSTRDFSHITKEVAYNRMLRELSTMDNRFYEDWNARKLQRQPNKSDWKTFAVPTLAMMLSTLYMQRESYLPSNDEFVDNEYFESNETDDKLKIVTPAIAKLRMLCANCIWRLWCYERLWGPRVGVILVSTMVGSAEKVLVISYISDKPEKNLNVGFPKGKPNIGESIREGGFRELLEEGGINKLRDSLSAAFENGKIIKKYPYIGSINRRQCRTHYYVIAAIASECTPSEIDSREIWDAEWHSIYTLPCCDTCKIVRKFTFVKGDEIPINYHMVTLRDIDGRNSAVLELLAYVDEMNVNRNAFDKYNYTHRQCNRKIAINIFDEHGTIGTETIIQI</sequence>
<dbReference type="PROSITE" id="PS00893">
    <property type="entry name" value="NUDIX_BOX"/>
    <property type="match status" value="1"/>
</dbReference>
<accession>A0A816V080</accession>
<dbReference type="InterPro" id="IPR015797">
    <property type="entry name" value="NUDIX_hydrolase-like_dom_sf"/>
</dbReference>
<dbReference type="SUPFAM" id="SSF55811">
    <property type="entry name" value="Nudix"/>
    <property type="match status" value="2"/>
</dbReference>
<name>A0A816V080_9BILA</name>
<dbReference type="AlphaFoldDB" id="A0A816V080"/>